<organism evidence="3 4">
    <name type="scientific">Achlya hypogyna</name>
    <name type="common">Oomycete</name>
    <name type="synonym">Protoachlya hypogyna</name>
    <dbReference type="NCBI Taxonomy" id="1202772"/>
    <lineage>
        <taxon>Eukaryota</taxon>
        <taxon>Sar</taxon>
        <taxon>Stramenopiles</taxon>
        <taxon>Oomycota</taxon>
        <taxon>Saprolegniomycetes</taxon>
        <taxon>Saprolegniales</taxon>
        <taxon>Achlyaceae</taxon>
        <taxon>Achlya</taxon>
    </lineage>
</organism>
<dbReference type="EMBL" id="JNBR01000070">
    <property type="protein sequence ID" value="OQR99371.1"/>
    <property type="molecule type" value="Genomic_DNA"/>
</dbReference>
<name>A0A1V9ZN54_ACHHY</name>
<dbReference type="Gene3D" id="1.25.10.10">
    <property type="entry name" value="Leucine-rich Repeat Variant"/>
    <property type="match status" value="1"/>
</dbReference>
<protein>
    <recommendedName>
        <fullName evidence="5">Vesicle tethering protein Uso1/P115-like head domain-containing protein</fullName>
    </recommendedName>
</protein>
<dbReference type="InterPro" id="IPR011989">
    <property type="entry name" value="ARM-like"/>
</dbReference>
<dbReference type="GO" id="GO:0006888">
    <property type="term" value="P:endoplasmic reticulum to Golgi vesicle-mediated transport"/>
    <property type="evidence" value="ECO:0007669"/>
    <property type="project" value="TreeGrafter"/>
</dbReference>
<dbReference type="AlphaFoldDB" id="A0A1V9ZN54"/>
<keyword evidence="1" id="KW-0175">Coiled coil</keyword>
<dbReference type="GO" id="GO:0005783">
    <property type="term" value="C:endoplasmic reticulum"/>
    <property type="evidence" value="ECO:0007669"/>
    <property type="project" value="TreeGrafter"/>
</dbReference>
<keyword evidence="4" id="KW-1185">Reference proteome</keyword>
<feature type="region of interest" description="Disordered" evidence="2">
    <location>
        <begin position="1"/>
        <end position="52"/>
    </location>
</feature>
<dbReference type="Proteomes" id="UP000243579">
    <property type="component" value="Unassembled WGS sequence"/>
</dbReference>
<evidence type="ECO:0000256" key="2">
    <source>
        <dbReference type="SAM" id="MobiDB-lite"/>
    </source>
</evidence>
<dbReference type="GO" id="GO:0061025">
    <property type="term" value="P:membrane fusion"/>
    <property type="evidence" value="ECO:0007669"/>
    <property type="project" value="TreeGrafter"/>
</dbReference>
<dbReference type="STRING" id="1202772.A0A1V9ZN54"/>
<dbReference type="SUPFAM" id="SSF48371">
    <property type="entry name" value="ARM repeat"/>
    <property type="match status" value="1"/>
</dbReference>
<dbReference type="PANTHER" id="PTHR10013">
    <property type="entry name" value="GENERAL VESICULAR TRANSPORT FACTOR P115"/>
    <property type="match status" value="1"/>
</dbReference>
<dbReference type="GO" id="GO:0012507">
    <property type="term" value="C:ER to Golgi transport vesicle membrane"/>
    <property type="evidence" value="ECO:0007669"/>
    <property type="project" value="TreeGrafter"/>
</dbReference>
<accession>A0A1V9ZN54</accession>
<sequence>MQHLMKKFVQSSYRDDDPAPPRPPGSDPGTPAAPRAPAPSPPASSSTKRPVATGEVATAVEGFQYAMLLAERKTALATLQNLWDSAAISDADHELLIPVLLHALGTDPRDTELMEAMLELMQAAMTMRPANATFLLRQKAALGEILGLMQDPSPWIRGPTVQLIKAIQDGDVGGFATHVLDCHEGLRLLLDVVEDKREHIRDTAVQILLHLITHQSPMAQRHIQQFLAFEDGFARLFQIVDLELEGHGVDSAVLVDCLQVLYYMVHDNANSQYLLTQTPFVPALFPLLLTATLEDGAPDATDASAPPTPALLWALKLLGALIGPLYADATELDEVAVREQSKRAVEIPALQSYLAQQPDVVPAVAELATFGAPADRVAALELLRAFAADHEANQLLLLTLPVRDRAYFLTPVLRLDVHHEETPLSHAATRLLDSIWPSPLVKISLLQHIPAPPPHESGPITPVGQDLVDVLQATLDALLDESTTATLALTARDATKVAWKAMTRWRQLVDSAEGRELALRVPLETQAVAVPGGLFLTQWLRWTVRACAAPVPPNRHPLCVGLFRVLVASLRQCPKAVAEVTTSVPTLTFLFELVRTATLTGAELERAGLAAAVLGLALDALPTAPATGVTKQQFLQMLTERAGLQRLTDCFTRLQQTDALSSTRRPDGFAFPVYDKAFGTLFKHTAEKTRTAILSAYMGQTTDEDSTARAYQDLIRLQDAQLTELRQQLAARTPASPRAPTPTAPSAELQAALDQVEELRRLQEASDTRFRGLRHAFDHVEAELAAREEELARLRGAPPAQSPAPTVPSEAEQAVAEEEHSVRQLQLESALARLRQQLATKDEELAAQQATIDRLAAHRAVVDAQQLEAPAVAKLRAELEALAQTHAETVATLVARHDAHVKQLHADWELRLQEVGATTGLS</sequence>
<dbReference type="GO" id="GO:0006886">
    <property type="term" value="P:intracellular protein transport"/>
    <property type="evidence" value="ECO:0007669"/>
    <property type="project" value="TreeGrafter"/>
</dbReference>
<proteinExistence type="predicted"/>
<evidence type="ECO:0008006" key="5">
    <source>
        <dbReference type="Google" id="ProtNLM"/>
    </source>
</evidence>
<dbReference type="InterPro" id="IPR024095">
    <property type="entry name" value="Vesicle_P115"/>
</dbReference>
<evidence type="ECO:0000313" key="4">
    <source>
        <dbReference type="Proteomes" id="UP000243579"/>
    </source>
</evidence>
<dbReference type="OrthoDB" id="198977at2759"/>
<feature type="coiled-coil region" evidence="1">
    <location>
        <begin position="824"/>
        <end position="851"/>
    </location>
</feature>
<evidence type="ECO:0000313" key="3">
    <source>
        <dbReference type="EMBL" id="OQR99371.1"/>
    </source>
</evidence>
<comment type="caution">
    <text evidence="3">The sequence shown here is derived from an EMBL/GenBank/DDBJ whole genome shotgun (WGS) entry which is preliminary data.</text>
</comment>
<dbReference type="InterPro" id="IPR016024">
    <property type="entry name" value="ARM-type_fold"/>
</dbReference>
<evidence type="ECO:0000256" key="1">
    <source>
        <dbReference type="SAM" id="Coils"/>
    </source>
</evidence>
<gene>
    <name evidence="3" type="ORF">ACHHYP_06911</name>
</gene>
<dbReference type="GO" id="GO:0048211">
    <property type="term" value="P:Golgi vesicle docking"/>
    <property type="evidence" value="ECO:0007669"/>
    <property type="project" value="TreeGrafter"/>
</dbReference>
<dbReference type="GO" id="GO:0005795">
    <property type="term" value="C:Golgi stack"/>
    <property type="evidence" value="ECO:0007669"/>
    <property type="project" value="TreeGrafter"/>
</dbReference>
<dbReference type="PANTHER" id="PTHR10013:SF0">
    <property type="entry name" value="GENERAL VESICULAR TRANSPORT FACTOR P115"/>
    <property type="match status" value="1"/>
</dbReference>
<reference evidence="3 4" key="1">
    <citation type="journal article" date="2014" name="Genome Biol. Evol.">
        <title>The secreted proteins of Achlya hypogyna and Thraustotheca clavata identify the ancestral oomycete secretome and reveal gene acquisitions by horizontal gene transfer.</title>
        <authorList>
            <person name="Misner I."/>
            <person name="Blouin N."/>
            <person name="Leonard G."/>
            <person name="Richards T.A."/>
            <person name="Lane C.E."/>
        </authorList>
    </citation>
    <scope>NUCLEOTIDE SEQUENCE [LARGE SCALE GENOMIC DNA]</scope>
    <source>
        <strain evidence="3 4">ATCC 48635</strain>
    </source>
</reference>